<dbReference type="Pfam" id="PF08479">
    <property type="entry name" value="POTRA_2"/>
    <property type="match status" value="1"/>
</dbReference>
<dbReference type="PANTHER" id="PTHR34597">
    <property type="entry name" value="SLR1661 PROTEIN"/>
    <property type="match status" value="1"/>
</dbReference>
<evidence type="ECO:0000259" key="11">
    <source>
        <dbReference type="PROSITE" id="PS51779"/>
    </source>
</evidence>
<keyword evidence="6" id="KW-0653">Protein transport</keyword>
<evidence type="ECO:0000256" key="6">
    <source>
        <dbReference type="ARBA" id="ARBA00022927"/>
    </source>
</evidence>
<dbReference type="EMBL" id="WNNK01000040">
    <property type="protein sequence ID" value="MUF08148.1"/>
    <property type="molecule type" value="Genomic_DNA"/>
</dbReference>
<dbReference type="PROSITE" id="PS51779">
    <property type="entry name" value="POTRA"/>
    <property type="match status" value="1"/>
</dbReference>
<feature type="non-terminal residue" evidence="12">
    <location>
        <position position="257"/>
    </location>
</feature>
<keyword evidence="7" id="KW-0472">Membrane</keyword>
<evidence type="ECO:0000256" key="7">
    <source>
        <dbReference type="ARBA" id="ARBA00023136"/>
    </source>
</evidence>
<dbReference type="Pfam" id="PF17287">
    <property type="entry name" value="POTRA_3"/>
    <property type="match status" value="1"/>
</dbReference>
<feature type="chain" id="PRO_5026095548" evidence="10">
    <location>
        <begin position="28"/>
        <end position="257"/>
    </location>
</feature>
<sequence length="257" mass="28117">MSSLTPRTRLLLGVCLLTCFALNSAVAAPTPGDQDLIRDRQNRLLEEQQRRLEELKDLPGKEAKPQAPTAPVDTRCFPIKDIEIKGADSLPAGDRERLLKPYIGQCLGVSQLNELLKVITDYYIDKGLVTSRAYLPQQDLSTGHLQVLVVEGKLEGLKGADNSGLSDRELAMAFPGKNGDLLNLREIEQAIDQLNRLPSNQAQMELAPGDAVGGSSVLVKNNPQKPWRASLSRNNDGQKSTGEQQWGTGLEWDNPLG</sequence>
<reference evidence="12 13" key="1">
    <citation type="submission" date="2019-11" db="EMBL/GenBank/DDBJ databases">
        <title>Pseudomonas karstica sp. nov. and Pseudomonas spelaei sp. nov. from karst caves.</title>
        <authorList>
            <person name="Zeman M."/>
        </authorList>
    </citation>
    <scope>NUCLEOTIDE SEQUENCE [LARGE SCALE GENOMIC DNA]</scope>
    <source>
        <strain evidence="12 13">CCM 7893</strain>
    </source>
</reference>
<evidence type="ECO:0000256" key="10">
    <source>
        <dbReference type="SAM" id="SignalP"/>
    </source>
</evidence>
<dbReference type="GO" id="GO:0046819">
    <property type="term" value="P:protein secretion by the type V secretion system"/>
    <property type="evidence" value="ECO:0007669"/>
    <property type="project" value="TreeGrafter"/>
</dbReference>
<dbReference type="InterPro" id="IPR013686">
    <property type="entry name" value="Polypept-transport_assoc_ShlB"/>
</dbReference>
<proteinExistence type="inferred from homology"/>
<keyword evidence="13" id="KW-1185">Reference proteome</keyword>
<feature type="region of interest" description="Disordered" evidence="9">
    <location>
        <begin position="211"/>
        <end position="257"/>
    </location>
</feature>
<dbReference type="GO" id="GO:0009279">
    <property type="term" value="C:cell outer membrane"/>
    <property type="evidence" value="ECO:0007669"/>
    <property type="project" value="UniProtKB-SubCell"/>
</dbReference>
<dbReference type="Gene3D" id="3.10.20.310">
    <property type="entry name" value="membrane protein fhac"/>
    <property type="match status" value="2"/>
</dbReference>
<feature type="compositionally biased region" description="Polar residues" evidence="9">
    <location>
        <begin position="231"/>
        <end position="247"/>
    </location>
</feature>
<gene>
    <name evidence="12" type="ORF">GNF76_27795</name>
</gene>
<dbReference type="InterPro" id="IPR035251">
    <property type="entry name" value="ShlB_POTRA"/>
</dbReference>
<keyword evidence="3" id="KW-0813">Transport</keyword>
<dbReference type="InterPro" id="IPR051544">
    <property type="entry name" value="TPS_OM_transporter"/>
</dbReference>
<name>A0A6I3WEG0_9PSED</name>
<dbReference type="GO" id="GO:0008320">
    <property type="term" value="F:protein transmembrane transporter activity"/>
    <property type="evidence" value="ECO:0007669"/>
    <property type="project" value="TreeGrafter"/>
</dbReference>
<dbReference type="AlphaFoldDB" id="A0A6I3WEG0"/>
<dbReference type="RefSeq" id="WP_178123631.1">
    <property type="nucleotide sequence ID" value="NZ_WNNK01000040.1"/>
</dbReference>
<comment type="caution">
    <text evidence="12">The sequence shown here is derived from an EMBL/GenBank/DDBJ whole genome shotgun (WGS) entry which is preliminary data.</text>
</comment>
<evidence type="ECO:0000256" key="5">
    <source>
        <dbReference type="ARBA" id="ARBA00022692"/>
    </source>
</evidence>
<keyword evidence="5" id="KW-0812">Transmembrane</keyword>
<organism evidence="12 13">
    <name type="scientific">Pseudomonas spelaei</name>
    <dbReference type="NCBI Taxonomy" id="1055469"/>
    <lineage>
        <taxon>Bacteria</taxon>
        <taxon>Pseudomonadati</taxon>
        <taxon>Pseudomonadota</taxon>
        <taxon>Gammaproteobacteria</taxon>
        <taxon>Pseudomonadales</taxon>
        <taxon>Pseudomonadaceae</taxon>
        <taxon>Pseudomonas</taxon>
    </lineage>
</organism>
<feature type="domain" description="POTRA" evidence="11">
    <location>
        <begin position="77"/>
        <end position="152"/>
    </location>
</feature>
<keyword evidence="8" id="KW-0998">Cell outer membrane</keyword>
<dbReference type="Proteomes" id="UP000438196">
    <property type="component" value="Unassembled WGS sequence"/>
</dbReference>
<protein>
    <submittedName>
        <fullName evidence="12">ShlB/FhaC/HecB family hemolysin secretion/activation protein</fullName>
    </submittedName>
</protein>
<comment type="similarity">
    <text evidence="2">Belongs to the TPS (TC 1.B.20) family.</text>
</comment>
<dbReference type="InterPro" id="IPR005565">
    <property type="entry name" value="Hemolysn_activator_HlyB_C"/>
</dbReference>
<dbReference type="GO" id="GO:0098046">
    <property type="term" value="C:type V protein secretion system complex"/>
    <property type="evidence" value="ECO:0007669"/>
    <property type="project" value="TreeGrafter"/>
</dbReference>
<keyword evidence="4" id="KW-1134">Transmembrane beta strand</keyword>
<dbReference type="InterPro" id="IPR034746">
    <property type="entry name" value="POTRA"/>
</dbReference>
<evidence type="ECO:0000313" key="13">
    <source>
        <dbReference type="Proteomes" id="UP000438196"/>
    </source>
</evidence>
<feature type="signal peptide" evidence="10">
    <location>
        <begin position="1"/>
        <end position="27"/>
    </location>
</feature>
<evidence type="ECO:0000256" key="2">
    <source>
        <dbReference type="ARBA" id="ARBA00009055"/>
    </source>
</evidence>
<comment type="subcellular location">
    <subcellularLocation>
        <location evidence="1">Cell outer membrane</location>
    </subcellularLocation>
</comment>
<evidence type="ECO:0000313" key="12">
    <source>
        <dbReference type="EMBL" id="MUF08148.1"/>
    </source>
</evidence>
<evidence type="ECO:0000256" key="9">
    <source>
        <dbReference type="SAM" id="MobiDB-lite"/>
    </source>
</evidence>
<evidence type="ECO:0000256" key="3">
    <source>
        <dbReference type="ARBA" id="ARBA00022448"/>
    </source>
</evidence>
<evidence type="ECO:0000256" key="8">
    <source>
        <dbReference type="ARBA" id="ARBA00023237"/>
    </source>
</evidence>
<dbReference type="Pfam" id="PF03865">
    <property type="entry name" value="ShlB"/>
    <property type="match status" value="1"/>
</dbReference>
<dbReference type="PANTHER" id="PTHR34597:SF3">
    <property type="entry name" value="OUTER MEMBRANE TRANSPORTER CDIB"/>
    <property type="match status" value="1"/>
</dbReference>
<keyword evidence="10" id="KW-0732">Signal</keyword>
<evidence type="ECO:0000256" key="1">
    <source>
        <dbReference type="ARBA" id="ARBA00004442"/>
    </source>
</evidence>
<accession>A0A6I3WEG0</accession>
<evidence type="ECO:0000256" key="4">
    <source>
        <dbReference type="ARBA" id="ARBA00022452"/>
    </source>
</evidence>